<evidence type="ECO:0000259" key="1">
    <source>
        <dbReference type="Pfam" id="PF13401"/>
    </source>
</evidence>
<dbReference type="RefSeq" id="WP_182152116.1">
    <property type="nucleotide sequence ID" value="NZ_JACEZU010000002.1"/>
</dbReference>
<dbReference type="EMBL" id="JACEZU010000002">
    <property type="protein sequence ID" value="MBA5686313.1"/>
    <property type="molecule type" value="Genomic_DNA"/>
</dbReference>
<dbReference type="Proteomes" id="UP000573499">
    <property type="component" value="Unassembled WGS sequence"/>
</dbReference>
<dbReference type="InterPro" id="IPR049945">
    <property type="entry name" value="AAA_22"/>
</dbReference>
<feature type="domain" description="ORC1/DEAH AAA+ ATPase" evidence="1">
    <location>
        <begin position="139"/>
        <end position="282"/>
    </location>
</feature>
<comment type="caution">
    <text evidence="2">The sequence shown here is derived from an EMBL/GenBank/DDBJ whole genome shotgun (WGS) entry which is preliminary data.</text>
</comment>
<dbReference type="Gene3D" id="3.40.50.300">
    <property type="entry name" value="P-loop containing nucleotide triphosphate hydrolases"/>
    <property type="match status" value="1"/>
</dbReference>
<dbReference type="Pfam" id="PF13401">
    <property type="entry name" value="AAA_22"/>
    <property type="match status" value="1"/>
</dbReference>
<proteinExistence type="predicted"/>
<name>A0A7W2IJ90_9BURK</name>
<keyword evidence="2" id="KW-0547">Nucleotide-binding</keyword>
<dbReference type="GO" id="GO:0016887">
    <property type="term" value="F:ATP hydrolysis activity"/>
    <property type="evidence" value="ECO:0007669"/>
    <property type="project" value="InterPro"/>
</dbReference>
<dbReference type="InterPro" id="IPR027417">
    <property type="entry name" value="P-loop_NTPase"/>
</dbReference>
<evidence type="ECO:0000313" key="3">
    <source>
        <dbReference type="Proteomes" id="UP000573499"/>
    </source>
</evidence>
<protein>
    <submittedName>
        <fullName evidence="2">ATP-binding protein</fullName>
    </submittedName>
</protein>
<sequence>MVRKNHAGDASIPQVPQVGLGGVRPRAAQYYELGVPGYENPLIQTLGPLYSLEEIGLKMQVVRPYSDEQRFQSNPQRLANISLLGLGYVPISIQAEMGRKFGEVLRNGYVHRPLIKIRQEVGGKHLEPALDHTPVISNTTFFGVSGMGKSRTMDRVLANYPQVWWHPEYRTLQVVWVRVETPDDGSTKSLIRAVHRALDRVLGENVAREIERKKYVRHDAMAELITRIESVHLGAIILDELQHAKKSSKEASDNLASFLVSFINEVRIPVVMIGTAECFDMLSVSFRAARRSIGEIIFSCPPGPEFDHFVSSFFRYQYLRVETPLTEKLIAKFFVRSQGILALAVVLYQLAQKRAIDCGDEVITEDLLDEIANEHFKICQPVLDAIATRNISQLKRASDMFSRQIGFLQEAVL</sequence>
<dbReference type="GO" id="GO:0005524">
    <property type="term" value="F:ATP binding"/>
    <property type="evidence" value="ECO:0007669"/>
    <property type="project" value="UniProtKB-KW"/>
</dbReference>
<organism evidence="2 3">
    <name type="scientific">Rugamonas apoptosis</name>
    <dbReference type="NCBI Taxonomy" id="2758570"/>
    <lineage>
        <taxon>Bacteria</taxon>
        <taxon>Pseudomonadati</taxon>
        <taxon>Pseudomonadota</taxon>
        <taxon>Betaproteobacteria</taxon>
        <taxon>Burkholderiales</taxon>
        <taxon>Oxalobacteraceae</taxon>
        <taxon>Telluria group</taxon>
        <taxon>Rugamonas</taxon>
    </lineage>
</organism>
<keyword evidence="3" id="KW-1185">Reference proteome</keyword>
<dbReference type="SUPFAM" id="SSF52540">
    <property type="entry name" value="P-loop containing nucleoside triphosphate hydrolases"/>
    <property type="match status" value="1"/>
</dbReference>
<gene>
    <name evidence="2" type="ORF">H3H39_04515</name>
</gene>
<evidence type="ECO:0000313" key="2">
    <source>
        <dbReference type="EMBL" id="MBA5686313.1"/>
    </source>
</evidence>
<keyword evidence="2" id="KW-0067">ATP-binding</keyword>
<dbReference type="AlphaFoldDB" id="A0A7W2IJ90"/>
<reference evidence="2 3" key="1">
    <citation type="submission" date="2020-07" db="EMBL/GenBank/DDBJ databases">
        <title>Novel species isolated from subtropical streams in China.</title>
        <authorList>
            <person name="Lu H."/>
        </authorList>
    </citation>
    <scope>NUCLEOTIDE SEQUENCE [LARGE SCALE GENOMIC DNA]</scope>
    <source>
        <strain evidence="2 3">LX47W</strain>
    </source>
</reference>
<accession>A0A7W2IJ90</accession>